<evidence type="ECO:0000313" key="2">
    <source>
        <dbReference type="Proteomes" id="UP000223009"/>
    </source>
</evidence>
<dbReference type="GO" id="GO:0003677">
    <property type="term" value="F:DNA binding"/>
    <property type="evidence" value="ECO:0007669"/>
    <property type="project" value="UniProtKB-KW"/>
</dbReference>
<dbReference type="EMBL" id="MF155946">
    <property type="protein sequence ID" value="ASR75497.1"/>
    <property type="molecule type" value="Genomic_DNA"/>
</dbReference>
<accession>A0A222YVE4</accession>
<sequence length="50" mass="5975">MSNSLYKSKAWLQSRYRTKTAAQIAEECGVSEMTITRYLELYKIKRRKSR</sequence>
<keyword evidence="1" id="KW-0238">DNA-binding</keyword>
<protein>
    <submittedName>
        <fullName evidence="1">Helix-turn-helix DNA-binding protein</fullName>
    </submittedName>
</protein>
<proteinExistence type="predicted"/>
<gene>
    <name evidence="1" type="ORF">SEA_MILDRED21_90</name>
</gene>
<name>A0A222YVE4_9CAUD</name>
<organism evidence="1 2">
    <name type="scientific">Streptomyces phage Mildred21</name>
    <dbReference type="NCBI Taxonomy" id="2023959"/>
    <lineage>
        <taxon>Viruses</taxon>
        <taxon>Duplodnaviria</taxon>
        <taxon>Heunggongvirae</taxon>
        <taxon>Uroviricota</taxon>
        <taxon>Caudoviricetes</taxon>
        <taxon>Stanwilliamsviridae</taxon>
        <taxon>Boydwoodruffvirinae</taxon>
        <taxon>Samistivirus</taxon>
        <taxon>Samistivirus mildred21</taxon>
    </lineage>
</organism>
<evidence type="ECO:0000313" key="1">
    <source>
        <dbReference type="EMBL" id="ASR75497.1"/>
    </source>
</evidence>
<dbReference type="OrthoDB" id="28907at10239"/>
<keyword evidence="2" id="KW-1185">Reference proteome</keyword>
<dbReference type="Proteomes" id="UP000223009">
    <property type="component" value="Segment"/>
</dbReference>
<reference evidence="1 2" key="1">
    <citation type="submission" date="2017-05" db="EMBL/GenBank/DDBJ databases">
        <authorList>
            <person name="Chapman J."/>
            <person name="Chang C."/>
            <person name="Suresh T."/>
            <person name="Shishido T.C."/>
            <person name="Bindert I."/>
            <person name="Shaffer C.D."/>
            <person name="Weston-Hafer K.A."/>
            <person name="Russell D.A."/>
            <person name="Pope W.H."/>
            <person name="Jacobs-Sera D."/>
            <person name="Hendrix R.W."/>
            <person name="Hatfull G.F."/>
        </authorList>
    </citation>
    <scope>NUCLEOTIDE SEQUENCE [LARGE SCALE GENOMIC DNA]</scope>
</reference>